<keyword evidence="12" id="KW-1185">Reference proteome</keyword>
<dbReference type="GO" id="GO:0008270">
    <property type="term" value="F:zinc ion binding"/>
    <property type="evidence" value="ECO:0007669"/>
    <property type="project" value="UniProtKB-KW"/>
</dbReference>
<keyword evidence="4 8" id="KW-0863">Zinc-finger</keyword>
<comment type="catalytic activity">
    <reaction evidence="1">
        <text>S-ubiquitinyl-[E2 ubiquitin-conjugating enzyme]-L-cysteine + [acceptor protein]-L-lysine = [E2 ubiquitin-conjugating enzyme]-L-cysteine + N(6)-ubiquitinyl-[acceptor protein]-L-lysine.</text>
        <dbReference type="EC" id="2.3.2.27"/>
    </reaction>
</comment>
<dbReference type="PROSITE" id="PS50089">
    <property type="entry name" value="ZF_RING_2"/>
    <property type="match status" value="1"/>
</dbReference>
<reference evidence="11" key="1">
    <citation type="submission" date="2020-08" db="EMBL/GenBank/DDBJ databases">
        <title>Plant Genome Project.</title>
        <authorList>
            <person name="Zhang R.-G."/>
        </authorList>
    </citation>
    <scope>NUCLEOTIDE SEQUENCE</scope>
    <source>
        <strain evidence="11">WSP0</strain>
        <tissue evidence="11">Leaf</tissue>
    </source>
</reference>
<evidence type="ECO:0000313" key="11">
    <source>
        <dbReference type="EMBL" id="KAG5563135.1"/>
    </source>
</evidence>
<feature type="signal peptide" evidence="9">
    <location>
        <begin position="1"/>
        <end position="23"/>
    </location>
</feature>
<comment type="similarity">
    <text evidence="7">Belongs to the RING-type zinc finger family. ATL subfamily.</text>
</comment>
<evidence type="ECO:0000259" key="10">
    <source>
        <dbReference type="PROSITE" id="PS50089"/>
    </source>
</evidence>
<evidence type="ECO:0000256" key="3">
    <source>
        <dbReference type="ARBA" id="ARBA00022723"/>
    </source>
</evidence>
<evidence type="ECO:0000256" key="7">
    <source>
        <dbReference type="ARBA" id="ARBA00024209"/>
    </source>
</evidence>
<dbReference type="Gene3D" id="3.30.40.10">
    <property type="entry name" value="Zinc/RING finger domain, C3HC4 (zinc finger)"/>
    <property type="match status" value="1"/>
</dbReference>
<dbReference type="CDD" id="cd16454">
    <property type="entry name" value="RING-H2_PA-TM-RING"/>
    <property type="match status" value="1"/>
</dbReference>
<dbReference type="InterPro" id="IPR053238">
    <property type="entry name" value="RING-H2_zinc_finger"/>
</dbReference>
<evidence type="ECO:0000256" key="9">
    <source>
        <dbReference type="SAM" id="SignalP"/>
    </source>
</evidence>
<keyword evidence="9" id="KW-0732">Signal</keyword>
<gene>
    <name evidence="11" type="ORF">RHGRI_005777</name>
</gene>
<dbReference type="AlphaFoldDB" id="A0AAV6LEM5"/>
<evidence type="ECO:0000313" key="12">
    <source>
        <dbReference type="Proteomes" id="UP000823749"/>
    </source>
</evidence>
<dbReference type="GO" id="GO:0061630">
    <property type="term" value="F:ubiquitin protein ligase activity"/>
    <property type="evidence" value="ECO:0007669"/>
    <property type="project" value="UniProtKB-EC"/>
</dbReference>
<dbReference type="SMART" id="SM00184">
    <property type="entry name" value="RING"/>
    <property type="match status" value="1"/>
</dbReference>
<dbReference type="PANTHER" id="PTHR14155:SF610">
    <property type="entry name" value="OS01G0755700 PROTEIN"/>
    <property type="match status" value="1"/>
</dbReference>
<keyword evidence="6" id="KW-0862">Zinc</keyword>
<dbReference type="InterPro" id="IPR001841">
    <property type="entry name" value="Znf_RING"/>
</dbReference>
<evidence type="ECO:0000256" key="6">
    <source>
        <dbReference type="ARBA" id="ARBA00022833"/>
    </source>
</evidence>
<dbReference type="EC" id="2.3.2.27" evidence="2"/>
<keyword evidence="5" id="KW-0833">Ubl conjugation pathway</keyword>
<evidence type="ECO:0000256" key="4">
    <source>
        <dbReference type="ARBA" id="ARBA00022771"/>
    </source>
</evidence>
<keyword evidence="3" id="KW-0479">Metal-binding</keyword>
<protein>
    <recommendedName>
        <fullName evidence="2">RING-type E3 ubiquitin transferase</fullName>
        <ecNumber evidence="2">2.3.2.27</ecNumber>
    </recommendedName>
</protein>
<dbReference type="PANTHER" id="PTHR14155">
    <property type="entry name" value="RING FINGER DOMAIN-CONTAINING"/>
    <property type="match status" value="1"/>
</dbReference>
<evidence type="ECO:0000256" key="2">
    <source>
        <dbReference type="ARBA" id="ARBA00012483"/>
    </source>
</evidence>
<accession>A0AAV6LEM5</accession>
<organism evidence="11 12">
    <name type="scientific">Rhododendron griersonianum</name>
    <dbReference type="NCBI Taxonomy" id="479676"/>
    <lineage>
        <taxon>Eukaryota</taxon>
        <taxon>Viridiplantae</taxon>
        <taxon>Streptophyta</taxon>
        <taxon>Embryophyta</taxon>
        <taxon>Tracheophyta</taxon>
        <taxon>Spermatophyta</taxon>
        <taxon>Magnoliopsida</taxon>
        <taxon>eudicotyledons</taxon>
        <taxon>Gunneridae</taxon>
        <taxon>Pentapetalae</taxon>
        <taxon>asterids</taxon>
        <taxon>Ericales</taxon>
        <taxon>Ericaceae</taxon>
        <taxon>Ericoideae</taxon>
        <taxon>Rhodoreae</taxon>
        <taxon>Rhododendron</taxon>
    </lineage>
</organism>
<evidence type="ECO:0000256" key="8">
    <source>
        <dbReference type="PROSITE-ProRule" id="PRU00175"/>
    </source>
</evidence>
<dbReference type="InterPro" id="IPR013083">
    <property type="entry name" value="Znf_RING/FYVE/PHD"/>
</dbReference>
<evidence type="ECO:0000256" key="1">
    <source>
        <dbReference type="ARBA" id="ARBA00000900"/>
    </source>
</evidence>
<dbReference type="EMBL" id="JACTNZ010000002">
    <property type="protein sequence ID" value="KAG5563135.1"/>
    <property type="molecule type" value="Genomic_DNA"/>
</dbReference>
<proteinExistence type="inferred from homology"/>
<evidence type="ECO:0000256" key="5">
    <source>
        <dbReference type="ARBA" id="ARBA00022786"/>
    </source>
</evidence>
<name>A0AAV6LEM5_9ERIC</name>
<sequence>MARVLRPLSCIALLFSLRAVVSARVHGVYTSGQWETAHATVYGSSHASGAMGEASKSSHLQFGSTTPGFMNGIFQVIPAAQANRAPPNLDEQHDTVVKSEWYQDTQFRKQRNSHIVDIVVPIVSILVLLGCCYCCWRMCANDNPEEAADPEPEVELVVADPVGARPAVEVGLDPNVIDLFPLLHFIIDGPVGFGGSECQICLEQFGNGENVRVLPTCRHIFHDHCIKTWLASRTECAVCRHEYLGWEAEMVPPDAP</sequence>
<dbReference type="Proteomes" id="UP000823749">
    <property type="component" value="Chromosome 2"/>
</dbReference>
<dbReference type="SUPFAM" id="SSF57850">
    <property type="entry name" value="RING/U-box"/>
    <property type="match status" value="1"/>
</dbReference>
<feature type="chain" id="PRO_5043349828" description="RING-type E3 ubiquitin transferase" evidence="9">
    <location>
        <begin position="24"/>
        <end position="256"/>
    </location>
</feature>
<comment type="caution">
    <text evidence="11">The sequence shown here is derived from an EMBL/GenBank/DDBJ whole genome shotgun (WGS) entry which is preliminary data.</text>
</comment>
<dbReference type="Pfam" id="PF13639">
    <property type="entry name" value="zf-RING_2"/>
    <property type="match status" value="1"/>
</dbReference>
<feature type="domain" description="RING-type" evidence="10">
    <location>
        <begin position="198"/>
        <end position="240"/>
    </location>
</feature>